<evidence type="ECO:0000313" key="1">
    <source>
        <dbReference type="EMBL" id="MBX59510.1"/>
    </source>
</evidence>
<name>A0A2P2PXS6_RHIMU</name>
<organism evidence="1">
    <name type="scientific">Rhizophora mucronata</name>
    <name type="common">Asiatic mangrove</name>
    <dbReference type="NCBI Taxonomy" id="61149"/>
    <lineage>
        <taxon>Eukaryota</taxon>
        <taxon>Viridiplantae</taxon>
        <taxon>Streptophyta</taxon>
        <taxon>Embryophyta</taxon>
        <taxon>Tracheophyta</taxon>
        <taxon>Spermatophyta</taxon>
        <taxon>Magnoliopsida</taxon>
        <taxon>eudicotyledons</taxon>
        <taxon>Gunneridae</taxon>
        <taxon>Pentapetalae</taxon>
        <taxon>rosids</taxon>
        <taxon>fabids</taxon>
        <taxon>Malpighiales</taxon>
        <taxon>Rhizophoraceae</taxon>
        <taxon>Rhizophora</taxon>
    </lineage>
</organism>
<sequence>MTNNCELEGKFPRNS</sequence>
<protein>
    <submittedName>
        <fullName evidence="1">Uncharacterized protein</fullName>
    </submittedName>
</protein>
<accession>A0A2P2PXS6</accession>
<proteinExistence type="predicted"/>
<dbReference type="EMBL" id="GGEC01079026">
    <property type="protein sequence ID" value="MBX59510.1"/>
    <property type="molecule type" value="Transcribed_RNA"/>
</dbReference>
<reference evidence="1" key="1">
    <citation type="submission" date="2018-02" db="EMBL/GenBank/DDBJ databases">
        <title>Rhizophora mucronata_Transcriptome.</title>
        <authorList>
            <person name="Meera S.P."/>
            <person name="Sreeshan A."/>
            <person name="Augustine A."/>
        </authorList>
    </citation>
    <scope>NUCLEOTIDE SEQUENCE</scope>
    <source>
        <tissue evidence="1">Leaf</tissue>
    </source>
</reference>